<feature type="non-terminal residue" evidence="1">
    <location>
        <position position="75"/>
    </location>
</feature>
<protein>
    <submittedName>
        <fullName evidence="1">Uncharacterized protein</fullName>
    </submittedName>
</protein>
<sequence>MAAFTFPEVLAADHHYDIKYEEPGQDLIGHGVAAILSLIKLSWWRRVWTVQEAVLPPEATLMCGTLEPPFSMLAQ</sequence>
<name>A0A9W8QTF0_9HYPO</name>
<dbReference type="Proteomes" id="UP001152087">
    <property type="component" value="Unassembled WGS sequence"/>
</dbReference>
<dbReference type="EMBL" id="JAOQAV010000357">
    <property type="protein sequence ID" value="KAJ4175716.1"/>
    <property type="molecule type" value="Genomic_DNA"/>
</dbReference>
<evidence type="ECO:0000313" key="1">
    <source>
        <dbReference type="EMBL" id="KAJ4175716.1"/>
    </source>
</evidence>
<comment type="caution">
    <text evidence="1">The sequence shown here is derived from an EMBL/GenBank/DDBJ whole genome shotgun (WGS) entry which is preliminary data.</text>
</comment>
<accession>A0A9W8QTF0</accession>
<proteinExistence type="predicted"/>
<organism evidence="1 2">
    <name type="scientific">Fusarium falciforme</name>
    <dbReference type="NCBI Taxonomy" id="195108"/>
    <lineage>
        <taxon>Eukaryota</taxon>
        <taxon>Fungi</taxon>
        <taxon>Dikarya</taxon>
        <taxon>Ascomycota</taxon>
        <taxon>Pezizomycotina</taxon>
        <taxon>Sordariomycetes</taxon>
        <taxon>Hypocreomycetidae</taxon>
        <taxon>Hypocreales</taxon>
        <taxon>Nectriaceae</taxon>
        <taxon>Fusarium</taxon>
        <taxon>Fusarium solani species complex</taxon>
    </lineage>
</organism>
<reference evidence="1" key="1">
    <citation type="submission" date="2022-09" db="EMBL/GenBank/DDBJ databases">
        <title>Fusarium specimens isolated from Avocado Roots.</title>
        <authorList>
            <person name="Stajich J."/>
            <person name="Roper C."/>
            <person name="Heimlech-Rivalta G."/>
        </authorList>
    </citation>
    <scope>NUCLEOTIDE SEQUENCE</scope>
    <source>
        <strain evidence="1">A02</strain>
    </source>
</reference>
<keyword evidence="2" id="KW-1185">Reference proteome</keyword>
<evidence type="ECO:0000313" key="2">
    <source>
        <dbReference type="Proteomes" id="UP001152087"/>
    </source>
</evidence>
<gene>
    <name evidence="1" type="ORF">NW755_014793</name>
</gene>
<dbReference type="AlphaFoldDB" id="A0A9W8QTF0"/>